<organism evidence="2 3">
    <name type="scientific">Sphaerosporella brunnea</name>
    <dbReference type="NCBI Taxonomy" id="1250544"/>
    <lineage>
        <taxon>Eukaryota</taxon>
        <taxon>Fungi</taxon>
        <taxon>Dikarya</taxon>
        <taxon>Ascomycota</taxon>
        <taxon>Pezizomycotina</taxon>
        <taxon>Pezizomycetes</taxon>
        <taxon>Pezizales</taxon>
        <taxon>Pyronemataceae</taxon>
        <taxon>Sphaerosporella</taxon>
    </lineage>
</organism>
<protein>
    <recommendedName>
        <fullName evidence="4">Secreted protein</fullName>
    </recommendedName>
</protein>
<sequence>MDRLLIYSIVLWYLRLILLFQPHELFHPSFYFAIVDSDRSLVGHALGGFPFGVHLRFLFTSPTLSISPGVPSLRETSRAGITCSRMHLLTRLRWFFGMF</sequence>
<keyword evidence="3" id="KW-1185">Reference proteome</keyword>
<dbReference type="AlphaFoldDB" id="A0A5J5EIH2"/>
<feature type="signal peptide" evidence="1">
    <location>
        <begin position="1"/>
        <end position="19"/>
    </location>
</feature>
<dbReference type="EMBL" id="VXIS01000316">
    <property type="protein sequence ID" value="KAA8894726.1"/>
    <property type="molecule type" value="Genomic_DNA"/>
</dbReference>
<keyword evidence="1" id="KW-0732">Signal</keyword>
<dbReference type="InParanoid" id="A0A5J5EIH2"/>
<feature type="chain" id="PRO_5023864267" description="Secreted protein" evidence="1">
    <location>
        <begin position="20"/>
        <end position="99"/>
    </location>
</feature>
<evidence type="ECO:0000256" key="1">
    <source>
        <dbReference type="SAM" id="SignalP"/>
    </source>
</evidence>
<accession>A0A5J5EIH2</accession>
<gene>
    <name evidence="2" type="ORF">FN846DRAFT_972961</name>
</gene>
<evidence type="ECO:0008006" key="4">
    <source>
        <dbReference type="Google" id="ProtNLM"/>
    </source>
</evidence>
<name>A0A5J5EIH2_9PEZI</name>
<dbReference type="Proteomes" id="UP000326924">
    <property type="component" value="Unassembled WGS sequence"/>
</dbReference>
<evidence type="ECO:0000313" key="2">
    <source>
        <dbReference type="EMBL" id="KAA8894726.1"/>
    </source>
</evidence>
<proteinExistence type="predicted"/>
<evidence type="ECO:0000313" key="3">
    <source>
        <dbReference type="Proteomes" id="UP000326924"/>
    </source>
</evidence>
<reference evidence="2 3" key="1">
    <citation type="submission" date="2019-09" db="EMBL/GenBank/DDBJ databases">
        <title>Draft genome of the ectomycorrhizal ascomycete Sphaerosporella brunnea.</title>
        <authorList>
            <consortium name="DOE Joint Genome Institute"/>
            <person name="Benucci G.M."/>
            <person name="Marozzi G."/>
            <person name="Antonielli L."/>
            <person name="Sanchez S."/>
            <person name="Marco P."/>
            <person name="Wang X."/>
            <person name="Falini L.B."/>
            <person name="Barry K."/>
            <person name="Haridas S."/>
            <person name="Lipzen A."/>
            <person name="Labutti K."/>
            <person name="Grigoriev I.V."/>
            <person name="Murat C."/>
            <person name="Martin F."/>
            <person name="Albertini E."/>
            <person name="Donnini D."/>
            <person name="Bonito G."/>
        </authorList>
    </citation>
    <scope>NUCLEOTIDE SEQUENCE [LARGE SCALE GENOMIC DNA]</scope>
    <source>
        <strain evidence="2 3">Sb_GMNB300</strain>
    </source>
</reference>
<comment type="caution">
    <text evidence="2">The sequence shown here is derived from an EMBL/GenBank/DDBJ whole genome shotgun (WGS) entry which is preliminary data.</text>
</comment>